<name>A0A645E2M9_9ZZZZ</name>
<protein>
    <submittedName>
        <fullName evidence="1">Uncharacterized protein</fullName>
    </submittedName>
</protein>
<evidence type="ECO:0000313" key="1">
    <source>
        <dbReference type="EMBL" id="MPM95785.1"/>
    </source>
</evidence>
<dbReference type="AlphaFoldDB" id="A0A645E2M9"/>
<accession>A0A645E2M9</accession>
<organism evidence="1">
    <name type="scientific">bioreactor metagenome</name>
    <dbReference type="NCBI Taxonomy" id="1076179"/>
    <lineage>
        <taxon>unclassified sequences</taxon>
        <taxon>metagenomes</taxon>
        <taxon>ecological metagenomes</taxon>
    </lineage>
</organism>
<comment type="caution">
    <text evidence="1">The sequence shown here is derived from an EMBL/GenBank/DDBJ whole genome shotgun (WGS) entry which is preliminary data.</text>
</comment>
<reference evidence="1" key="1">
    <citation type="submission" date="2019-08" db="EMBL/GenBank/DDBJ databases">
        <authorList>
            <person name="Kucharzyk K."/>
            <person name="Murdoch R.W."/>
            <person name="Higgins S."/>
            <person name="Loffler F."/>
        </authorList>
    </citation>
    <scope>NUCLEOTIDE SEQUENCE</scope>
</reference>
<dbReference type="EMBL" id="VSSQ01042235">
    <property type="protein sequence ID" value="MPM95785.1"/>
    <property type="molecule type" value="Genomic_DNA"/>
</dbReference>
<sequence>MLSEGVLCGGLHSGQIQRNMDMQRGIAAEDIRMRAELHRIAIGFVFCRKSRVKIVRRFFAEEHADIARQAHIHRDGEFIRRHARVCVKVRDLCPRVDAAIRASGAVELNLFARDGADCIVEPPLNGDAVLLKLPADVVCPVILNDQADAAAHSGSFSRRMIAASTSSSRREATRSRAWKCSSRMRVLPSPP</sequence>
<gene>
    <name evidence="1" type="ORF">SDC9_142940</name>
</gene>
<proteinExistence type="predicted"/>